<dbReference type="AlphaFoldDB" id="A0A8J5EZB1"/>
<evidence type="ECO:0000313" key="3">
    <source>
        <dbReference type="Proteomes" id="UP000734854"/>
    </source>
</evidence>
<evidence type="ECO:0000313" key="2">
    <source>
        <dbReference type="EMBL" id="KAG6477948.1"/>
    </source>
</evidence>
<keyword evidence="1" id="KW-0812">Transmembrane</keyword>
<dbReference type="EMBL" id="JACMSC010000017">
    <property type="protein sequence ID" value="KAG6477948.1"/>
    <property type="molecule type" value="Genomic_DNA"/>
</dbReference>
<keyword evidence="1" id="KW-1133">Transmembrane helix</keyword>
<sequence>MAYASSAFVVSSTHCLSGSHGRSRFQRKRFAVCALKNDDSGSRLVDENMVTLRRRIHERRMAENYSDRVNEAPGDWMEWERRYYKRYGSDVSEFMGMVQAALMNARPSVGLATVAVAGLSMPAAVALFLLLLFSMH</sequence>
<proteinExistence type="predicted"/>
<name>A0A8J5EZB1_ZINOF</name>
<reference evidence="2 3" key="1">
    <citation type="submission" date="2020-08" db="EMBL/GenBank/DDBJ databases">
        <title>Plant Genome Project.</title>
        <authorList>
            <person name="Zhang R.-G."/>
        </authorList>
    </citation>
    <scope>NUCLEOTIDE SEQUENCE [LARGE SCALE GENOMIC DNA]</scope>
    <source>
        <tissue evidence="2">Rhizome</tissue>
    </source>
</reference>
<gene>
    <name evidence="2" type="ORF">ZIOFF_061380</name>
</gene>
<dbReference type="PANTHER" id="PTHR33782">
    <property type="entry name" value="OS01G0121600 PROTEIN"/>
    <property type="match status" value="1"/>
</dbReference>
<feature type="transmembrane region" description="Helical" evidence="1">
    <location>
        <begin position="109"/>
        <end position="133"/>
    </location>
</feature>
<dbReference type="OrthoDB" id="672819at2759"/>
<evidence type="ECO:0000256" key="1">
    <source>
        <dbReference type="SAM" id="Phobius"/>
    </source>
</evidence>
<keyword evidence="1" id="KW-0472">Membrane</keyword>
<keyword evidence="3" id="KW-1185">Reference proteome</keyword>
<protein>
    <submittedName>
        <fullName evidence="2">Uncharacterized protein</fullName>
    </submittedName>
</protein>
<comment type="caution">
    <text evidence="2">The sequence shown here is derived from an EMBL/GenBank/DDBJ whole genome shotgun (WGS) entry which is preliminary data.</text>
</comment>
<accession>A0A8J5EZB1</accession>
<organism evidence="2 3">
    <name type="scientific">Zingiber officinale</name>
    <name type="common">Ginger</name>
    <name type="synonym">Amomum zingiber</name>
    <dbReference type="NCBI Taxonomy" id="94328"/>
    <lineage>
        <taxon>Eukaryota</taxon>
        <taxon>Viridiplantae</taxon>
        <taxon>Streptophyta</taxon>
        <taxon>Embryophyta</taxon>
        <taxon>Tracheophyta</taxon>
        <taxon>Spermatophyta</taxon>
        <taxon>Magnoliopsida</taxon>
        <taxon>Liliopsida</taxon>
        <taxon>Zingiberales</taxon>
        <taxon>Zingiberaceae</taxon>
        <taxon>Zingiber</taxon>
    </lineage>
</organism>
<dbReference type="PANTHER" id="PTHR33782:SF5">
    <property type="entry name" value="MEDIATOR OF RNA POLYMERASE II TRANSCRIPTION SUBUNIT"/>
    <property type="match status" value="1"/>
</dbReference>
<dbReference type="Proteomes" id="UP000734854">
    <property type="component" value="Unassembled WGS sequence"/>
</dbReference>